<evidence type="ECO:0000256" key="1">
    <source>
        <dbReference type="ARBA" id="ARBA00004123"/>
    </source>
</evidence>
<dbReference type="SMR" id="A0A836KAH5"/>
<dbReference type="KEGG" id="loi:92357519"/>
<dbReference type="GO" id="GO:0003684">
    <property type="term" value="F:damaged DNA binding"/>
    <property type="evidence" value="ECO:0007669"/>
    <property type="project" value="InterPro"/>
</dbReference>
<reference evidence="11" key="1">
    <citation type="journal article" date="2021" name="Microbiol. Resour. Announc.">
        <title>LGAAP: Leishmaniinae Genome Assembly and Annotation Pipeline.</title>
        <authorList>
            <person name="Almutairi H."/>
            <person name="Urbaniak M.D."/>
            <person name="Bates M.D."/>
            <person name="Jariyapan N."/>
            <person name="Kwakye-Nuako G."/>
            <person name="Thomaz-Soccol V."/>
            <person name="Al-Salem W.S."/>
            <person name="Dillon R.J."/>
            <person name="Bates P.A."/>
            <person name="Gatherer D."/>
        </authorList>
    </citation>
    <scope>NUCLEOTIDE SEQUENCE [LARGE SCALE GENOMIC DNA]</scope>
</reference>
<dbReference type="InterPro" id="IPR036985">
    <property type="entry name" value="Transglutaminase-like_sf"/>
</dbReference>
<evidence type="ECO:0000256" key="2">
    <source>
        <dbReference type="ARBA" id="ARBA00009525"/>
    </source>
</evidence>
<dbReference type="SUPFAM" id="SSF54001">
    <property type="entry name" value="Cysteine proteinases"/>
    <property type="match status" value="1"/>
</dbReference>
<evidence type="ECO:0000256" key="5">
    <source>
        <dbReference type="ARBA" id="ARBA00023242"/>
    </source>
</evidence>
<dbReference type="GO" id="GO:0000111">
    <property type="term" value="C:nucleotide-excision repair factor 2 complex"/>
    <property type="evidence" value="ECO:0007669"/>
    <property type="project" value="TreeGrafter"/>
</dbReference>
<reference evidence="11" key="2">
    <citation type="journal article" date="2021" name="Sci. Data">
        <title>Chromosome-scale genome sequencing, assembly and annotation of six genomes from subfamily Leishmaniinae.</title>
        <authorList>
            <person name="Almutairi H."/>
            <person name="Urbaniak M.D."/>
            <person name="Bates M.D."/>
            <person name="Jariyapan N."/>
            <person name="Kwakye-Nuako G."/>
            <person name="Thomaz Soccol V."/>
            <person name="Al-Salem W.S."/>
            <person name="Dillon R.J."/>
            <person name="Bates P.A."/>
            <person name="Gatherer D."/>
        </authorList>
    </citation>
    <scope>NUCLEOTIDE SEQUENCE [LARGE SCALE GENOMIC DNA]</scope>
</reference>
<comment type="subcellular location">
    <subcellularLocation>
        <location evidence="1">Nucleus</location>
    </subcellularLocation>
</comment>
<dbReference type="InterPro" id="IPR004583">
    <property type="entry name" value="DNA_repair_Rad4"/>
</dbReference>
<feature type="region of interest" description="Disordered" evidence="6">
    <location>
        <begin position="489"/>
        <end position="512"/>
    </location>
</feature>
<dbReference type="Pfam" id="PF10403">
    <property type="entry name" value="BHD_1"/>
    <property type="match status" value="1"/>
</dbReference>
<name>A0A836KAH5_9TRYP</name>
<evidence type="ECO:0000313" key="11">
    <source>
        <dbReference type="Proteomes" id="UP000674143"/>
    </source>
</evidence>
<dbReference type="GO" id="GO:0071942">
    <property type="term" value="C:XPC complex"/>
    <property type="evidence" value="ECO:0007669"/>
    <property type="project" value="TreeGrafter"/>
</dbReference>
<dbReference type="FunFam" id="3.30.70.2460:FF:000003">
    <property type="entry name" value="DNA-repair protein, putative"/>
    <property type="match status" value="1"/>
</dbReference>
<dbReference type="Gene3D" id="3.30.70.2460">
    <property type="entry name" value="Rad4, beta-hairpin domain BHD3"/>
    <property type="match status" value="1"/>
</dbReference>
<dbReference type="GeneID" id="92357519"/>
<dbReference type="InterPro" id="IPR038765">
    <property type="entry name" value="Papain-like_cys_pep_sf"/>
</dbReference>
<evidence type="ECO:0000259" key="8">
    <source>
        <dbReference type="SMART" id="SM01031"/>
    </source>
</evidence>
<dbReference type="PANTHER" id="PTHR12135:SF0">
    <property type="entry name" value="DNA REPAIR PROTEIN COMPLEMENTING XP-C CELLS"/>
    <property type="match status" value="1"/>
</dbReference>
<protein>
    <recommendedName>
        <fullName evidence="12">DNA-repair protein</fullName>
    </recommendedName>
</protein>
<dbReference type="InterPro" id="IPR018327">
    <property type="entry name" value="BHD_2"/>
</dbReference>
<dbReference type="SMART" id="SM01031">
    <property type="entry name" value="BHD_2"/>
    <property type="match status" value="1"/>
</dbReference>
<dbReference type="InterPro" id="IPR018325">
    <property type="entry name" value="Rad4/PNGase_transGLS-fold"/>
</dbReference>
<dbReference type="InterPro" id="IPR018328">
    <property type="entry name" value="Rad4_beta-hairpin_dom3"/>
</dbReference>
<feature type="compositionally biased region" description="Basic and acidic residues" evidence="6">
    <location>
        <begin position="501"/>
        <end position="512"/>
    </location>
</feature>
<keyword evidence="4" id="KW-0234">DNA repair</keyword>
<dbReference type="Gene3D" id="3.90.260.10">
    <property type="entry name" value="Transglutaminase-like"/>
    <property type="match status" value="1"/>
</dbReference>
<organism evidence="10 11">
    <name type="scientific">Leishmania orientalis</name>
    <dbReference type="NCBI Taxonomy" id="2249476"/>
    <lineage>
        <taxon>Eukaryota</taxon>
        <taxon>Discoba</taxon>
        <taxon>Euglenozoa</taxon>
        <taxon>Kinetoplastea</taxon>
        <taxon>Metakinetoplastina</taxon>
        <taxon>Trypanosomatida</taxon>
        <taxon>Trypanosomatidae</taxon>
        <taxon>Leishmaniinae</taxon>
        <taxon>Leishmania</taxon>
    </lineage>
</organism>
<gene>
    <name evidence="10" type="ORF">LSCM4_01536</name>
</gene>
<dbReference type="EMBL" id="JAFHLR010000035">
    <property type="protein sequence ID" value="KAG5466386.1"/>
    <property type="molecule type" value="Genomic_DNA"/>
</dbReference>
<dbReference type="InterPro" id="IPR042488">
    <property type="entry name" value="Rad4_BHD3_sf"/>
</dbReference>
<evidence type="ECO:0000256" key="4">
    <source>
        <dbReference type="ARBA" id="ARBA00023204"/>
    </source>
</evidence>
<evidence type="ECO:0000259" key="7">
    <source>
        <dbReference type="SMART" id="SM01030"/>
    </source>
</evidence>
<comment type="similarity">
    <text evidence="2">Belongs to the XPC family.</text>
</comment>
<dbReference type="InterPro" id="IPR018326">
    <property type="entry name" value="Rad4_beta-hairpin_dom1"/>
</dbReference>
<keyword evidence="5" id="KW-0539">Nucleus</keyword>
<feature type="domain" description="Rad4 beta-hairpin" evidence="8">
    <location>
        <begin position="694"/>
        <end position="744"/>
    </location>
</feature>
<dbReference type="Proteomes" id="UP000674143">
    <property type="component" value="Unassembled WGS sequence"/>
</dbReference>
<dbReference type="Pfam" id="PF03835">
    <property type="entry name" value="Rad4"/>
    <property type="match status" value="1"/>
</dbReference>
<dbReference type="RefSeq" id="XP_067059276.1">
    <property type="nucleotide sequence ID" value="XM_067203585.1"/>
</dbReference>
<dbReference type="Gene3D" id="2.20.20.110">
    <property type="entry name" value="Rad4, beta-hairpin domain BHD1"/>
    <property type="match status" value="1"/>
</dbReference>
<feature type="region of interest" description="Disordered" evidence="6">
    <location>
        <begin position="432"/>
        <end position="460"/>
    </location>
</feature>
<keyword evidence="11" id="KW-1185">Reference proteome</keyword>
<feature type="compositionally biased region" description="Basic and acidic residues" evidence="6">
    <location>
        <begin position="95"/>
        <end position="120"/>
    </location>
</feature>
<dbReference type="GO" id="GO:0005737">
    <property type="term" value="C:cytoplasm"/>
    <property type="evidence" value="ECO:0007669"/>
    <property type="project" value="TreeGrafter"/>
</dbReference>
<dbReference type="GO" id="GO:0006289">
    <property type="term" value="P:nucleotide-excision repair"/>
    <property type="evidence" value="ECO:0007669"/>
    <property type="project" value="InterPro"/>
</dbReference>
<feature type="domain" description="Rad4 beta-hairpin" evidence="7">
    <location>
        <begin position="639"/>
        <end position="692"/>
    </location>
</feature>
<dbReference type="GO" id="GO:0003697">
    <property type="term" value="F:single-stranded DNA binding"/>
    <property type="evidence" value="ECO:0007669"/>
    <property type="project" value="TreeGrafter"/>
</dbReference>
<dbReference type="SMART" id="SM01032">
    <property type="entry name" value="BHD_3"/>
    <property type="match status" value="1"/>
</dbReference>
<evidence type="ECO:0000259" key="9">
    <source>
        <dbReference type="SMART" id="SM01032"/>
    </source>
</evidence>
<dbReference type="AlphaFoldDB" id="A0A836KAH5"/>
<sequence>MSTNARSAAKAVASAATATVDGYLRNMSKRQRIPATEGGRGTRRKMAMVTSANVPGDPVETRNVADDNPSESATDVDEWDEVELPVAFLHTKKEEESEKVSFVKKNPTDDGKGEAAKQESGDTISAVKAELMTTTRDETVVITPSSLKAELVNVDEEEAVASERPMVEGAQLPLVGQPRTSDTWRQRDPAYQAMLEQRDLLAAKRRSERIQRVCESLFALLAVLIRARLLWRESCHPGFVKRLLRLRIQRERDLKRLRGEGHSAKAAGAYVFLKAVATARVLASESSKPPHRKPSLAPGWVTCAKDAVQNKTSAAVKVLIDMINKHFRLEASAAPTLSSGRESAAGAGVGSVAQSFTEQDFTDWSVPVAPRFLFTKMAECRCRLSANAPVGLPHPLYFCVLFLALARVAGLSCRLVVAKLAKTPLEKARAAARAGGPANGDACASEGGGDAVDGEHEGSTRRPLRALSIFEGREKRKASDRIGDYGAASAGKWTKRPRSSARTEQDMKNSDELKSKKLPTSCYWVEVWSAERESFLSVNPCRSCATLWGASYTLSVSGHAAVDATPRYISKYSSAYTYGRRLGTCQQHRFLWRDKLAWDDSRELSEVLRETFNVAAPHTSALTQRQEQRESRQLHSLMYSEAVPTALNALHHHPLYVIESDLARHEGVHPKDASTIVGNVKGRMVYKRSAIVSLRSRDGWLREGRSLLTEDQPAYKVVAPPASRPFAAPSTFYGRWQTQPFEPQPLTVGDPPTIPHHGRTSWYILLDKAPPPGIVHMTQPQICRVARRMKLDFGLAVVGFERRRTDEHRRGHWETVINGIVVKQTDSAMLLRAYEEWVQLVQEQEAAKRRQRALHWWLLLAQRMLALKRLQEQYTRGLCAGAMPTQ</sequence>
<evidence type="ECO:0000313" key="10">
    <source>
        <dbReference type="EMBL" id="KAG5466386.1"/>
    </source>
</evidence>
<feature type="domain" description="Rad4 beta-hairpin" evidence="9">
    <location>
        <begin position="754"/>
        <end position="834"/>
    </location>
</feature>
<accession>A0A836KAH5</accession>
<dbReference type="GO" id="GO:0006298">
    <property type="term" value="P:mismatch repair"/>
    <property type="evidence" value="ECO:0007669"/>
    <property type="project" value="TreeGrafter"/>
</dbReference>
<dbReference type="PANTHER" id="PTHR12135">
    <property type="entry name" value="DNA REPAIR PROTEIN XP-C / RAD4"/>
    <property type="match status" value="1"/>
</dbReference>
<comment type="caution">
    <text evidence="10">The sequence shown here is derived from an EMBL/GenBank/DDBJ whole genome shotgun (WGS) entry which is preliminary data.</text>
</comment>
<dbReference type="Pfam" id="PF10405">
    <property type="entry name" value="BHD_3"/>
    <property type="match status" value="1"/>
</dbReference>
<feature type="region of interest" description="Disordered" evidence="6">
    <location>
        <begin position="95"/>
        <end position="123"/>
    </location>
</feature>
<keyword evidence="3" id="KW-0227">DNA damage</keyword>
<evidence type="ECO:0000256" key="3">
    <source>
        <dbReference type="ARBA" id="ARBA00022763"/>
    </source>
</evidence>
<proteinExistence type="inferred from homology"/>
<evidence type="ECO:0008006" key="12">
    <source>
        <dbReference type="Google" id="ProtNLM"/>
    </source>
</evidence>
<feature type="region of interest" description="Disordered" evidence="6">
    <location>
        <begin position="53"/>
        <end position="77"/>
    </location>
</feature>
<evidence type="ECO:0000256" key="6">
    <source>
        <dbReference type="SAM" id="MobiDB-lite"/>
    </source>
</evidence>
<dbReference type="SMART" id="SM01030">
    <property type="entry name" value="BHD_1"/>
    <property type="match status" value="1"/>
</dbReference>
<feature type="compositionally biased region" description="Low complexity" evidence="6">
    <location>
        <begin position="432"/>
        <end position="442"/>
    </location>
</feature>